<feature type="domain" description="Thioredoxin" evidence="5">
    <location>
        <begin position="27"/>
        <end position="167"/>
    </location>
</feature>
<dbReference type="PANTHER" id="PTHR42852:SF17">
    <property type="entry name" value="THIOREDOXIN-LIKE PROTEIN HI_1115"/>
    <property type="match status" value="1"/>
</dbReference>
<dbReference type="GO" id="GO:0017004">
    <property type="term" value="P:cytochrome complex assembly"/>
    <property type="evidence" value="ECO:0007669"/>
    <property type="project" value="UniProtKB-KW"/>
</dbReference>
<evidence type="ECO:0000256" key="2">
    <source>
        <dbReference type="ARBA" id="ARBA00022748"/>
    </source>
</evidence>
<dbReference type="InterPro" id="IPR013740">
    <property type="entry name" value="Redoxin"/>
</dbReference>
<dbReference type="PANTHER" id="PTHR42852">
    <property type="entry name" value="THIOL:DISULFIDE INTERCHANGE PROTEIN DSBE"/>
    <property type="match status" value="1"/>
</dbReference>
<dbReference type="InterPro" id="IPR050553">
    <property type="entry name" value="Thioredoxin_ResA/DsbE_sf"/>
</dbReference>
<dbReference type="PROSITE" id="PS00194">
    <property type="entry name" value="THIOREDOXIN_1"/>
    <property type="match status" value="1"/>
</dbReference>
<proteinExistence type="predicted"/>
<organism evidence="6 7">
    <name type="scientific">Exilibacterium tricleocarpae</name>
    <dbReference type="NCBI Taxonomy" id="2591008"/>
    <lineage>
        <taxon>Bacteria</taxon>
        <taxon>Pseudomonadati</taxon>
        <taxon>Pseudomonadota</taxon>
        <taxon>Gammaproteobacteria</taxon>
        <taxon>Cellvibrionales</taxon>
        <taxon>Cellvibrionaceae</taxon>
        <taxon>Exilibacterium</taxon>
    </lineage>
</organism>
<dbReference type="InterPro" id="IPR017937">
    <property type="entry name" value="Thioredoxin_CS"/>
</dbReference>
<reference evidence="6 7" key="1">
    <citation type="submission" date="2019-06" db="EMBL/GenBank/DDBJ databases">
        <title>Whole genome sequence for Cellvibrionaceae sp. R142.</title>
        <authorList>
            <person name="Wang G."/>
        </authorList>
    </citation>
    <scope>NUCLEOTIDE SEQUENCE [LARGE SCALE GENOMIC DNA]</scope>
    <source>
        <strain evidence="6 7">R142</strain>
    </source>
</reference>
<accession>A0A545TYZ6</accession>
<keyword evidence="2" id="KW-0201">Cytochrome c-type biogenesis</keyword>
<feature type="chain" id="PRO_5021856801" evidence="4">
    <location>
        <begin position="25"/>
        <end position="168"/>
    </location>
</feature>
<name>A0A545TYZ6_9GAMM</name>
<comment type="caution">
    <text evidence="6">The sequence shown here is derived from an EMBL/GenBank/DDBJ whole genome shotgun (WGS) entry which is preliminary data.</text>
</comment>
<evidence type="ECO:0000256" key="1">
    <source>
        <dbReference type="ARBA" id="ARBA00004196"/>
    </source>
</evidence>
<dbReference type="EMBL" id="VHSG01000007">
    <property type="protein sequence ID" value="TQV82449.1"/>
    <property type="molecule type" value="Genomic_DNA"/>
</dbReference>
<dbReference type="Proteomes" id="UP000319732">
    <property type="component" value="Unassembled WGS sequence"/>
</dbReference>
<dbReference type="InterPro" id="IPR013766">
    <property type="entry name" value="Thioredoxin_domain"/>
</dbReference>
<comment type="subcellular location">
    <subcellularLocation>
        <location evidence="1">Cell envelope</location>
    </subcellularLocation>
</comment>
<sequence length="168" mass="19135">MRKVFVAALGLGLTMALSVLPVQASSEKLTGAAPDFTLKTRGGPNTRLKELRGEVVMINFWASWCGPCRQEMPILDDLYKRYSRAGFTILGVNVEADTREADRYLKEVNVSFPILYDTQSKVSKMFDVDAMPTTVMVDRNGNMRYLHRGYKPGYEVDYRKQIKELIRE</sequence>
<dbReference type="CDD" id="cd02966">
    <property type="entry name" value="TlpA_like_family"/>
    <property type="match status" value="1"/>
</dbReference>
<dbReference type="RefSeq" id="WP_142903465.1">
    <property type="nucleotide sequence ID" value="NZ_ML660090.1"/>
</dbReference>
<evidence type="ECO:0000313" key="6">
    <source>
        <dbReference type="EMBL" id="TQV82449.1"/>
    </source>
</evidence>
<dbReference type="GO" id="GO:0015036">
    <property type="term" value="F:disulfide oxidoreductase activity"/>
    <property type="evidence" value="ECO:0007669"/>
    <property type="project" value="UniProtKB-ARBA"/>
</dbReference>
<feature type="signal peptide" evidence="4">
    <location>
        <begin position="1"/>
        <end position="24"/>
    </location>
</feature>
<dbReference type="AlphaFoldDB" id="A0A545TYZ6"/>
<keyword evidence="4" id="KW-0732">Signal</keyword>
<evidence type="ECO:0000256" key="4">
    <source>
        <dbReference type="SAM" id="SignalP"/>
    </source>
</evidence>
<dbReference type="Pfam" id="PF08534">
    <property type="entry name" value="Redoxin"/>
    <property type="match status" value="1"/>
</dbReference>
<evidence type="ECO:0000313" key="7">
    <source>
        <dbReference type="Proteomes" id="UP000319732"/>
    </source>
</evidence>
<dbReference type="GO" id="GO:0030313">
    <property type="term" value="C:cell envelope"/>
    <property type="evidence" value="ECO:0007669"/>
    <property type="project" value="UniProtKB-SubCell"/>
</dbReference>
<dbReference type="SUPFAM" id="SSF52833">
    <property type="entry name" value="Thioredoxin-like"/>
    <property type="match status" value="1"/>
</dbReference>
<dbReference type="Gene3D" id="3.40.30.10">
    <property type="entry name" value="Glutaredoxin"/>
    <property type="match status" value="1"/>
</dbReference>
<dbReference type="OrthoDB" id="9799347at2"/>
<dbReference type="PROSITE" id="PS51352">
    <property type="entry name" value="THIOREDOXIN_2"/>
    <property type="match status" value="1"/>
</dbReference>
<keyword evidence="3" id="KW-0676">Redox-active center</keyword>
<keyword evidence="7" id="KW-1185">Reference proteome</keyword>
<gene>
    <name evidence="6" type="ORF">FKG94_06820</name>
</gene>
<protein>
    <submittedName>
        <fullName evidence="6">TlpA family protein disulfide reductase</fullName>
    </submittedName>
</protein>
<dbReference type="InterPro" id="IPR036249">
    <property type="entry name" value="Thioredoxin-like_sf"/>
</dbReference>
<evidence type="ECO:0000259" key="5">
    <source>
        <dbReference type="PROSITE" id="PS51352"/>
    </source>
</evidence>
<evidence type="ECO:0000256" key="3">
    <source>
        <dbReference type="ARBA" id="ARBA00023284"/>
    </source>
</evidence>